<keyword evidence="3" id="KW-1185">Reference proteome</keyword>
<name>A0A2I1G234_9GLOM</name>
<feature type="compositionally biased region" description="Basic and acidic residues" evidence="1">
    <location>
        <begin position="270"/>
        <end position="279"/>
    </location>
</feature>
<dbReference type="VEuPathDB" id="FungiDB:FUN_020658"/>
<proteinExistence type="predicted"/>
<dbReference type="VEuPathDB" id="FungiDB:RhiirFUN_000488"/>
<dbReference type="EMBL" id="LLXI01000113">
    <property type="protein sequence ID" value="PKY40698.1"/>
    <property type="molecule type" value="Genomic_DNA"/>
</dbReference>
<accession>A0A2I1G234</accession>
<gene>
    <name evidence="2" type="ORF">RhiirA4_440827</name>
</gene>
<organism evidence="2 3">
    <name type="scientific">Rhizophagus irregularis</name>
    <dbReference type="NCBI Taxonomy" id="588596"/>
    <lineage>
        <taxon>Eukaryota</taxon>
        <taxon>Fungi</taxon>
        <taxon>Fungi incertae sedis</taxon>
        <taxon>Mucoromycota</taxon>
        <taxon>Glomeromycotina</taxon>
        <taxon>Glomeromycetes</taxon>
        <taxon>Glomerales</taxon>
        <taxon>Glomeraceae</taxon>
        <taxon>Rhizophagus</taxon>
    </lineage>
</organism>
<sequence length="412" mass="48153">MLNYFDSLKIKSLLLYIWLIAIFKKMFCDNSVLASTLEIPEPSSTLSLYQTSAPSPFQSSVYEKDEKESTIKITSAPLTIVLKIFTRRLEKVYRNIHETNITSEGGKQRKVVKLPDFIRKANSACDMYQDLFQDDIKNSQGNIGLVSNLVEVFEVFEYEWKNEWKNELSETKQKENYKGIVSEATLRNAKNKKLQIKQQMHGPLLEKSVGKKKKTKGKEKEQLIGEPRMKSEQILSKDEKDDFMNDIYKEKPISWADDVEEKFKSINELRDDEIKHQDENSNDETDLNDSETSEIEHVKDESGQDNVTVEKISPYLLKEHAKLIYEELEKEFDTRSKLYEMDKVPHVSAKPTGKMKKTGQKRRRYEHKLKRHERSLCDGGLMNRKRNVNKTLKVMNRWKIVLKGIENGTWSH</sequence>
<feature type="region of interest" description="Disordered" evidence="1">
    <location>
        <begin position="209"/>
        <end position="236"/>
    </location>
</feature>
<reference evidence="2 3" key="1">
    <citation type="submission" date="2015-10" db="EMBL/GenBank/DDBJ databases">
        <title>Genome analyses suggest a sexual origin of heterokaryosis in a supposedly ancient asexual fungus.</title>
        <authorList>
            <person name="Ropars J."/>
            <person name="Sedzielewska K."/>
            <person name="Noel J."/>
            <person name="Charron P."/>
            <person name="Farinelli L."/>
            <person name="Marton T."/>
            <person name="Kruger M."/>
            <person name="Pelin A."/>
            <person name="Brachmann A."/>
            <person name="Corradi N."/>
        </authorList>
    </citation>
    <scope>NUCLEOTIDE SEQUENCE [LARGE SCALE GENOMIC DNA]</scope>
    <source>
        <strain evidence="2 3">A4</strain>
    </source>
</reference>
<evidence type="ECO:0000313" key="3">
    <source>
        <dbReference type="Proteomes" id="UP000234323"/>
    </source>
</evidence>
<dbReference type="Proteomes" id="UP000234323">
    <property type="component" value="Unassembled WGS sequence"/>
</dbReference>
<feature type="compositionally biased region" description="Basic and acidic residues" evidence="1">
    <location>
        <begin position="218"/>
        <end position="236"/>
    </location>
</feature>
<feature type="compositionally biased region" description="Basic residues" evidence="1">
    <location>
        <begin position="353"/>
        <end position="367"/>
    </location>
</feature>
<comment type="caution">
    <text evidence="2">The sequence shown here is derived from an EMBL/GenBank/DDBJ whole genome shotgun (WGS) entry which is preliminary data.</text>
</comment>
<feature type="region of interest" description="Disordered" evidence="1">
    <location>
        <begin position="270"/>
        <end position="304"/>
    </location>
</feature>
<dbReference type="AlphaFoldDB" id="A0A2I1G234"/>
<feature type="region of interest" description="Disordered" evidence="1">
    <location>
        <begin position="348"/>
        <end position="367"/>
    </location>
</feature>
<dbReference type="VEuPathDB" id="FungiDB:RhiirA1_530188"/>
<protein>
    <submittedName>
        <fullName evidence="2">Uncharacterized protein</fullName>
    </submittedName>
</protein>
<evidence type="ECO:0000256" key="1">
    <source>
        <dbReference type="SAM" id="MobiDB-lite"/>
    </source>
</evidence>
<feature type="compositionally biased region" description="Acidic residues" evidence="1">
    <location>
        <begin position="280"/>
        <end position="293"/>
    </location>
</feature>
<evidence type="ECO:0000313" key="2">
    <source>
        <dbReference type="EMBL" id="PKY40698.1"/>
    </source>
</evidence>